<gene>
    <name evidence="9" type="ORF">DES52_112141</name>
</gene>
<feature type="transmembrane region" description="Helical" evidence="7">
    <location>
        <begin position="23"/>
        <end position="44"/>
    </location>
</feature>
<evidence type="ECO:0000256" key="7">
    <source>
        <dbReference type="SAM" id="Phobius"/>
    </source>
</evidence>
<evidence type="ECO:0000313" key="10">
    <source>
        <dbReference type="Proteomes" id="UP000248326"/>
    </source>
</evidence>
<evidence type="ECO:0000259" key="8">
    <source>
        <dbReference type="Pfam" id="PF16822"/>
    </source>
</evidence>
<evidence type="ECO:0000256" key="4">
    <source>
        <dbReference type="ARBA" id="ARBA00022729"/>
    </source>
</evidence>
<dbReference type="GO" id="GO:0042597">
    <property type="term" value="C:periplasmic space"/>
    <property type="evidence" value="ECO:0007669"/>
    <property type="project" value="UniProtKB-SubCell"/>
</dbReference>
<evidence type="ECO:0000256" key="2">
    <source>
        <dbReference type="ARBA" id="ARBA00005182"/>
    </source>
</evidence>
<keyword evidence="7" id="KW-0472">Membrane</keyword>
<sequence length="378" mass="41238">MNVSENSSVGPPPNAETARERSVAWASGVYFLACLTVGAVLALPSLKLGPDVSRTTLLRGTWAKDTEQSLDRSLVLRNWGVTAWGAFDYLVFREARPGALVGRNGWLYTTEEFSRARDETRQMDRNATFVAKVARQLSARDASLLVVVVPAKARLARDHLGRYALPSSVSRRAERFTARLSDVGVNALDLSGPLIAAQRTASVFLRTDTHWSPFGARAAARAVAGYVTRLTSKLPRSDFTVRTLNRVPYAGDLTRFVPLGPWRERLGPRPDDVPTVRLERLGESSLLGEEDVPVVLVGTSYSAASRWGFAAWLAEALRADVLNAAEEGVGPAIPMARYLSGPDFADTPPKLVIWEIPERFVAQDFAEAVASDVAARHP</sequence>
<accession>A0A318S6Z9</accession>
<evidence type="ECO:0000256" key="5">
    <source>
        <dbReference type="ARBA" id="ARBA00022764"/>
    </source>
</evidence>
<evidence type="ECO:0000313" key="9">
    <source>
        <dbReference type="EMBL" id="PYE52819.1"/>
    </source>
</evidence>
<keyword evidence="3 9" id="KW-0808">Transferase</keyword>
<evidence type="ECO:0000256" key="6">
    <source>
        <dbReference type="ARBA" id="ARBA00022841"/>
    </source>
</evidence>
<organism evidence="9 10">
    <name type="scientific">Deinococcus yavapaiensis KR-236</name>
    <dbReference type="NCBI Taxonomy" id="694435"/>
    <lineage>
        <taxon>Bacteria</taxon>
        <taxon>Thermotogati</taxon>
        <taxon>Deinococcota</taxon>
        <taxon>Deinococci</taxon>
        <taxon>Deinococcales</taxon>
        <taxon>Deinococcaceae</taxon>
        <taxon>Deinococcus</taxon>
    </lineage>
</organism>
<keyword evidence="4" id="KW-0732">Signal</keyword>
<evidence type="ECO:0000256" key="3">
    <source>
        <dbReference type="ARBA" id="ARBA00022679"/>
    </source>
</evidence>
<comment type="caution">
    <text evidence="9">The sequence shown here is derived from an EMBL/GenBank/DDBJ whole genome shotgun (WGS) entry which is preliminary data.</text>
</comment>
<dbReference type="AlphaFoldDB" id="A0A318S6Z9"/>
<comment type="pathway">
    <text evidence="2">Glycan biosynthesis; alginate biosynthesis.</text>
</comment>
<dbReference type="GO" id="GO:0016740">
    <property type="term" value="F:transferase activity"/>
    <property type="evidence" value="ECO:0007669"/>
    <property type="project" value="UniProtKB-KW"/>
</dbReference>
<feature type="domain" description="AlgX/AlgJ SGNH hydrolase-like" evidence="8">
    <location>
        <begin position="100"/>
        <end position="358"/>
    </location>
</feature>
<dbReference type="Pfam" id="PF16822">
    <property type="entry name" value="ALGX"/>
    <property type="match status" value="1"/>
</dbReference>
<dbReference type="Proteomes" id="UP000248326">
    <property type="component" value="Unassembled WGS sequence"/>
</dbReference>
<dbReference type="InterPro" id="IPR031811">
    <property type="entry name" value="ALGX/ALGJ_SGNH-like"/>
</dbReference>
<proteinExistence type="predicted"/>
<evidence type="ECO:0000256" key="1">
    <source>
        <dbReference type="ARBA" id="ARBA00004418"/>
    </source>
</evidence>
<dbReference type="GO" id="GO:0042121">
    <property type="term" value="P:alginic acid biosynthetic process"/>
    <property type="evidence" value="ECO:0007669"/>
    <property type="project" value="UniProtKB-UniPathway"/>
</dbReference>
<keyword evidence="5" id="KW-0574">Periplasm</keyword>
<keyword evidence="7" id="KW-1133">Transmembrane helix</keyword>
<keyword evidence="6" id="KW-0016">Alginate biosynthesis</keyword>
<keyword evidence="7" id="KW-0812">Transmembrane</keyword>
<comment type="subcellular location">
    <subcellularLocation>
        <location evidence="1">Periplasm</location>
    </subcellularLocation>
</comment>
<dbReference type="RefSeq" id="WP_170131082.1">
    <property type="nucleotide sequence ID" value="NZ_QJSX01000012.1"/>
</dbReference>
<keyword evidence="10" id="KW-1185">Reference proteome</keyword>
<protein>
    <submittedName>
        <fullName evidence="9">Alginate O-acetyltransferase complex protein AlgJ</fullName>
    </submittedName>
</protein>
<name>A0A318S6Z9_9DEIO</name>
<dbReference type="UniPathway" id="UPA00286"/>
<reference evidence="9 10" key="1">
    <citation type="submission" date="2018-06" db="EMBL/GenBank/DDBJ databases">
        <title>Genomic Encyclopedia of Type Strains, Phase IV (KMG-IV): sequencing the most valuable type-strain genomes for metagenomic binning, comparative biology and taxonomic classification.</title>
        <authorList>
            <person name="Goeker M."/>
        </authorList>
    </citation>
    <scope>NUCLEOTIDE SEQUENCE [LARGE SCALE GENOMIC DNA]</scope>
    <source>
        <strain evidence="9 10">DSM 18048</strain>
    </source>
</reference>
<dbReference type="EMBL" id="QJSX01000012">
    <property type="protein sequence ID" value="PYE52819.1"/>
    <property type="molecule type" value="Genomic_DNA"/>
</dbReference>